<evidence type="ECO:0000256" key="1">
    <source>
        <dbReference type="PROSITE-ProRule" id="PRU01005"/>
    </source>
</evidence>
<reference evidence="6" key="1">
    <citation type="submission" date="2017-02" db="UniProtKB">
        <authorList>
            <consortium name="WormBaseParasite"/>
        </authorList>
    </citation>
    <scope>IDENTIFICATION</scope>
</reference>
<accession>A0A0N4UH67</accession>
<evidence type="ECO:0000313" key="3">
    <source>
        <dbReference type="EMBL" id="VDN51513.1"/>
    </source>
</evidence>
<name>A0A0N4UH67_DRAME</name>
<organism evidence="4 6">
    <name type="scientific">Dracunculus medinensis</name>
    <name type="common">Guinea worm</name>
    <dbReference type="NCBI Taxonomy" id="318479"/>
    <lineage>
        <taxon>Eukaryota</taxon>
        <taxon>Metazoa</taxon>
        <taxon>Ecdysozoa</taxon>
        <taxon>Nematoda</taxon>
        <taxon>Chromadorea</taxon>
        <taxon>Rhabditida</taxon>
        <taxon>Spirurina</taxon>
        <taxon>Dracunculoidea</taxon>
        <taxon>Dracunculidae</taxon>
        <taxon>Dracunculus</taxon>
    </lineage>
</organism>
<evidence type="ECO:0000313" key="6">
    <source>
        <dbReference type="WBParaSite" id="DME_0000687201-mRNA-1"/>
    </source>
</evidence>
<comment type="caution">
    <text evidence="1">Lacks conserved residue(s) required for the propagation of feature annotation.</text>
</comment>
<gene>
    <name evidence="3" type="ORF">DME_LOCUS1486</name>
</gene>
<dbReference type="Proteomes" id="UP000274756">
    <property type="component" value="Unassembled WGS sequence"/>
</dbReference>
<dbReference type="WBParaSite" id="DME_0000687201-mRNA-1">
    <property type="protein sequence ID" value="DME_0000687201-mRNA-1"/>
    <property type="gene ID" value="DME_0000687201"/>
</dbReference>
<protein>
    <submittedName>
        <fullName evidence="6">ShKT domain-containing protein</fullName>
    </submittedName>
</protein>
<dbReference type="Pfam" id="PF01549">
    <property type="entry name" value="ShK"/>
    <property type="match status" value="1"/>
</dbReference>
<dbReference type="Proteomes" id="UP000038040">
    <property type="component" value="Unplaced"/>
</dbReference>
<dbReference type="AlphaFoldDB" id="A0A0N4UH67"/>
<dbReference type="PROSITE" id="PS51670">
    <property type="entry name" value="SHKT"/>
    <property type="match status" value="1"/>
</dbReference>
<sequence length="221" mass="23981">MIIDELHASALIQISEHFIKLAIVIQSINMASWILVTATPQLFPVFRINQANQNCHGPTDRIFGHQGQVMGHYGSLGLALPGLPYFGFPGLADTSNMLQYPGLLPALKPHGPFTGDKSSNIGDFHSFFSCKDKNEKCPFWASTGQCASDPIHMNRICPESCGSGCINIDKGLLNYGSNVGNNAIPITRTLYGNGIDSYALASRFGHDLVDFDHKTNSGNNL</sequence>
<proteinExistence type="predicted"/>
<reference evidence="3 5" key="2">
    <citation type="submission" date="2018-11" db="EMBL/GenBank/DDBJ databases">
        <authorList>
            <consortium name="Pathogen Informatics"/>
        </authorList>
    </citation>
    <scope>NUCLEOTIDE SEQUENCE [LARGE SCALE GENOMIC DNA]</scope>
</reference>
<evidence type="ECO:0000313" key="4">
    <source>
        <dbReference type="Proteomes" id="UP000038040"/>
    </source>
</evidence>
<dbReference type="OrthoDB" id="5868945at2759"/>
<dbReference type="SMART" id="SM00254">
    <property type="entry name" value="ShKT"/>
    <property type="match status" value="1"/>
</dbReference>
<dbReference type="EMBL" id="UYYG01000022">
    <property type="protein sequence ID" value="VDN51513.1"/>
    <property type="molecule type" value="Genomic_DNA"/>
</dbReference>
<dbReference type="InterPro" id="IPR003582">
    <property type="entry name" value="ShKT_dom"/>
</dbReference>
<evidence type="ECO:0000259" key="2">
    <source>
        <dbReference type="PROSITE" id="PS51670"/>
    </source>
</evidence>
<keyword evidence="5" id="KW-1185">Reference proteome</keyword>
<evidence type="ECO:0000313" key="5">
    <source>
        <dbReference type="Proteomes" id="UP000274756"/>
    </source>
</evidence>
<feature type="domain" description="ShKT" evidence="2">
    <location>
        <begin position="130"/>
        <end position="165"/>
    </location>
</feature>